<dbReference type="EMBL" id="GBXM01062158">
    <property type="protein sequence ID" value="JAH46419.1"/>
    <property type="molecule type" value="Transcribed_RNA"/>
</dbReference>
<sequence length="37" mass="4283">MPVLVHNCIAVSEFQCASYVWWVDGGTQGRNIYLRLR</sequence>
<proteinExistence type="predicted"/>
<evidence type="ECO:0000313" key="1">
    <source>
        <dbReference type="EMBL" id="JAH46419.1"/>
    </source>
</evidence>
<organism evidence="1">
    <name type="scientific">Anguilla anguilla</name>
    <name type="common">European freshwater eel</name>
    <name type="synonym">Muraena anguilla</name>
    <dbReference type="NCBI Taxonomy" id="7936"/>
    <lineage>
        <taxon>Eukaryota</taxon>
        <taxon>Metazoa</taxon>
        <taxon>Chordata</taxon>
        <taxon>Craniata</taxon>
        <taxon>Vertebrata</taxon>
        <taxon>Euteleostomi</taxon>
        <taxon>Actinopterygii</taxon>
        <taxon>Neopterygii</taxon>
        <taxon>Teleostei</taxon>
        <taxon>Anguilliformes</taxon>
        <taxon>Anguillidae</taxon>
        <taxon>Anguilla</taxon>
    </lineage>
</organism>
<dbReference type="AlphaFoldDB" id="A0A0E9SYJ6"/>
<name>A0A0E9SYJ6_ANGAN</name>
<accession>A0A0E9SYJ6</accession>
<protein>
    <submittedName>
        <fullName evidence="1">Uncharacterized protein</fullName>
    </submittedName>
</protein>
<reference evidence="1" key="2">
    <citation type="journal article" date="2015" name="Fish Shellfish Immunol.">
        <title>Early steps in the European eel (Anguilla anguilla)-Vibrio vulnificus interaction in the gills: Role of the RtxA13 toxin.</title>
        <authorList>
            <person name="Callol A."/>
            <person name="Pajuelo D."/>
            <person name="Ebbesson L."/>
            <person name="Teles M."/>
            <person name="MacKenzie S."/>
            <person name="Amaro C."/>
        </authorList>
    </citation>
    <scope>NUCLEOTIDE SEQUENCE</scope>
</reference>
<reference evidence="1" key="1">
    <citation type="submission" date="2014-11" db="EMBL/GenBank/DDBJ databases">
        <authorList>
            <person name="Amaro Gonzalez C."/>
        </authorList>
    </citation>
    <scope>NUCLEOTIDE SEQUENCE</scope>
</reference>